<protein>
    <submittedName>
        <fullName evidence="1">Uncharacterized protein</fullName>
    </submittedName>
</protein>
<reference evidence="1" key="1">
    <citation type="submission" date="2021-01" db="EMBL/GenBank/DDBJ databases">
        <title>Whole genome shotgun sequence of Actinocatenispora rupis NBRC 107355.</title>
        <authorList>
            <person name="Komaki H."/>
            <person name="Tamura T."/>
        </authorList>
    </citation>
    <scope>NUCLEOTIDE SEQUENCE</scope>
    <source>
        <strain evidence="1">NBRC 107355</strain>
    </source>
</reference>
<keyword evidence="2" id="KW-1185">Reference proteome</keyword>
<organism evidence="1 2">
    <name type="scientific">Actinocatenispora rupis</name>
    <dbReference type="NCBI Taxonomy" id="519421"/>
    <lineage>
        <taxon>Bacteria</taxon>
        <taxon>Bacillati</taxon>
        <taxon>Actinomycetota</taxon>
        <taxon>Actinomycetes</taxon>
        <taxon>Micromonosporales</taxon>
        <taxon>Micromonosporaceae</taxon>
        <taxon>Actinocatenispora</taxon>
    </lineage>
</organism>
<evidence type="ECO:0000313" key="1">
    <source>
        <dbReference type="EMBL" id="GID16069.1"/>
    </source>
</evidence>
<accession>A0A8J3NE73</accession>
<comment type="caution">
    <text evidence="1">The sequence shown here is derived from an EMBL/GenBank/DDBJ whole genome shotgun (WGS) entry which is preliminary data.</text>
</comment>
<dbReference type="RefSeq" id="WP_203664650.1">
    <property type="nucleotide sequence ID" value="NZ_BAAAZM010000026.1"/>
</dbReference>
<proteinExistence type="predicted"/>
<dbReference type="AlphaFoldDB" id="A0A8J3NE73"/>
<dbReference type="Proteomes" id="UP000612808">
    <property type="component" value="Unassembled WGS sequence"/>
</dbReference>
<gene>
    <name evidence="1" type="ORF">Aru02nite_69580</name>
</gene>
<dbReference type="EMBL" id="BOMB01000051">
    <property type="protein sequence ID" value="GID16069.1"/>
    <property type="molecule type" value="Genomic_DNA"/>
</dbReference>
<sequence length="77" mass="8318">MRGTEELVMGRECGLGTDEGAAGVVLDAAPTYHREPVRPVDVARPDRQIPLAAPDAADVVPLGPARTRRQRRPVAHR</sequence>
<evidence type="ECO:0000313" key="2">
    <source>
        <dbReference type="Proteomes" id="UP000612808"/>
    </source>
</evidence>
<name>A0A8J3NE73_9ACTN</name>